<protein>
    <submittedName>
        <fullName evidence="1">Uncharacterized protein</fullName>
    </submittedName>
</protein>
<dbReference type="AlphaFoldDB" id="X0WIJ3"/>
<accession>X0WIJ3</accession>
<name>X0WIJ3_9ZZZZ</name>
<gene>
    <name evidence="1" type="ORF">S01H1_73677</name>
</gene>
<evidence type="ECO:0000313" key="1">
    <source>
        <dbReference type="EMBL" id="GAG30809.1"/>
    </source>
</evidence>
<organism evidence="1">
    <name type="scientific">marine sediment metagenome</name>
    <dbReference type="NCBI Taxonomy" id="412755"/>
    <lineage>
        <taxon>unclassified sequences</taxon>
        <taxon>metagenomes</taxon>
        <taxon>ecological metagenomes</taxon>
    </lineage>
</organism>
<reference evidence="1" key="1">
    <citation type="journal article" date="2014" name="Front. Microbiol.">
        <title>High frequency of phylogenetically diverse reductive dehalogenase-homologous genes in deep subseafloor sedimentary metagenomes.</title>
        <authorList>
            <person name="Kawai M."/>
            <person name="Futagami T."/>
            <person name="Toyoda A."/>
            <person name="Takaki Y."/>
            <person name="Nishi S."/>
            <person name="Hori S."/>
            <person name="Arai W."/>
            <person name="Tsubouchi T."/>
            <person name="Morono Y."/>
            <person name="Uchiyama I."/>
            <person name="Ito T."/>
            <person name="Fujiyama A."/>
            <person name="Inagaki F."/>
            <person name="Takami H."/>
        </authorList>
    </citation>
    <scope>NUCLEOTIDE SEQUENCE</scope>
    <source>
        <strain evidence="1">Expedition CK06-06</strain>
    </source>
</reference>
<proteinExistence type="predicted"/>
<dbReference type="EMBL" id="BARS01049241">
    <property type="protein sequence ID" value="GAG30809.1"/>
    <property type="molecule type" value="Genomic_DNA"/>
</dbReference>
<sequence length="67" mass="7414">MGRQNMQLAQGPATVLITIINIAKSLGWFTQAEWFPELTGDLQNDHSSGKIINALESETGQTFPQLR</sequence>
<comment type="caution">
    <text evidence="1">The sequence shown here is derived from an EMBL/GenBank/DDBJ whole genome shotgun (WGS) entry which is preliminary data.</text>
</comment>
<feature type="non-terminal residue" evidence="1">
    <location>
        <position position="67"/>
    </location>
</feature>